<dbReference type="AlphaFoldDB" id="A0A4U1J357"/>
<name>A0A4U1J357_9BACT</name>
<proteinExistence type="predicted"/>
<evidence type="ECO:0000313" key="3">
    <source>
        <dbReference type="Proteomes" id="UP000309215"/>
    </source>
</evidence>
<evidence type="ECO:0000313" key="2">
    <source>
        <dbReference type="EMBL" id="TKD01542.1"/>
    </source>
</evidence>
<evidence type="ECO:0000256" key="1">
    <source>
        <dbReference type="SAM" id="MobiDB-lite"/>
    </source>
</evidence>
<comment type="caution">
    <text evidence="2">The sequence shown here is derived from an EMBL/GenBank/DDBJ whole genome shotgun (WGS) entry which is preliminary data.</text>
</comment>
<accession>A0A4U1J357</accession>
<feature type="compositionally biased region" description="Polar residues" evidence="1">
    <location>
        <begin position="16"/>
        <end position="27"/>
    </location>
</feature>
<protein>
    <submittedName>
        <fullName evidence="2">Uncharacterized protein</fullName>
    </submittedName>
</protein>
<dbReference type="EMBL" id="SSMQ01000039">
    <property type="protein sequence ID" value="TKD01542.1"/>
    <property type="molecule type" value="Genomic_DNA"/>
</dbReference>
<sequence length="110" mass="11170">MADWQIEHCTCLAAGSPNSARSKSSWADASGAAGASGAVGAASASVAAGGASGSAGLVSSVAWLIPRSPSAGVERHGRAKSIMPRRGAEEGDRSWCLRGEDDRSQGEWIW</sequence>
<feature type="region of interest" description="Disordered" evidence="1">
    <location>
        <begin position="14"/>
        <end position="33"/>
    </location>
</feature>
<gene>
    <name evidence="2" type="ORF">E8A74_31095</name>
</gene>
<dbReference type="Proteomes" id="UP000309215">
    <property type="component" value="Unassembled WGS sequence"/>
</dbReference>
<organism evidence="2 3">
    <name type="scientific">Polyangium fumosum</name>
    <dbReference type="NCBI Taxonomy" id="889272"/>
    <lineage>
        <taxon>Bacteria</taxon>
        <taxon>Pseudomonadati</taxon>
        <taxon>Myxococcota</taxon>
        <taxon>Polyangia</taxon>
        <taxon>Polyangiales</taxon>
        <taxon>Polyangiaceae</taxon>
        <taxon>Polyangium</taxon>
    </lineage>
</organism>
<keyword evidence="3" id="KW-1185">Reference proteome</keyword>
<reference evidence="2 3" key="1">
    <citation type="submission" date="2019-04" db="EMBL/GenBank/DDBJ databases">
        <authorList>
            <person name="Li Y."/>
            <person name="Wang J."/>
        </authorList>
    </citation>
    <scope>NUCLEOTIDE SEQUENCE [LARGE SCALE GENOMIC DNA]</scope>
    <source>
        <strain evidence="2 3">DSM 14668</strain>
    </source>
</reference>